<comment type="subunit">
    <text evidence="7">Homotrimer.</text>
</comment>
<evidence type="ECO:0000313" key="10">
    <source>
        <dbReference type="Proteomes" id="UP001243717"/>
    </source>
</evidence>
<dbReference type="InterPro" id="IPR018357">
    <property type="entry name" value="Hexapep_transf_CS"/>
</dbReference>
<reference evidence="9 10" key="1">
    <citation type="submission" date="2023-04" db="EMBL/GenBank/DDBJ databases">
        <title>A novel bacteria isolated from coastal sediment.</title>
        <authorList>
            <person name="Liu X.-J."/>
            <person name="Du Z.-J."/>
        </authorList>
    </citation>
    <scope>NUCLEOTIDE SEQUENCE [LARGE SCALE GENOMIC DNA]</scope>
    <source>
        <strain evidence="9 10">SDUM461004</strain>
    </source>
</reference>
<keyword evidence="4 7" id="KW-0677">Repeat</keyword>
<dbReference type="Pfam" id="PF00132">
    <property type="entry name" value="Hexapep"/>
    <property type="match status" value="1"/>
</dbReference>
<dbReference type="EMBL" id="JARXIC010000005">
    <property type="protein sequence ID" value="MDQ8193724.1"/>
    <property type="molecule type" value="Genomic_DNA"/>
</dbReference>
<dbReference type="EC" id="2.3.1.191" evidence="7"/>
<sequence length="350" mass="36667">MALAYSISRILEILGDDCEVLGTFEGTIQGIASLSEATTGDLSFLGNPKYRSAVADSQASVVLVPKDYELFPSEGQLYLKLENPSFALALICRDIERTLLPAPAPGIHPTAVVESGAVIAPEASVGAFCYIGAEARVGAAVLASHVCLGRSAIVGDGAEIASRVSIGDYCVIGERNRLLPGCVIGSDGYGYEYLDGAHQRVPQIGNVVTAADVDVGANTTIDRARFGSTQIGQGTKIDNQVQIAHNVRIGRHCLIVAQVGISGSTTLGDGVVVGGQAGLAGHLNIGSGVMIAGGTAVVSDIEPQLKVRGYPAMPMMLFNRMTVLQRKLPDLFKRFDQLEKTVKSLPSESQ</sequence>
<feature type="active site" description="Proton acceptor" evidence="7">
    <location>
        <position position="245"/>
    </location>
</feature>
<dbReference type="InterPro" id="IPR011004">
    <property type="entry name" value="Trimer_LpxA-like_sf"/>
</dbReference>
<protein>
    <recommendedName>
        <fullName evidence="7">UDP-3-O-acylglucosamine N-acyltransferase</fullName>
        <ecNumber evidence="7">2.3.1.191</ecNumber>
    </recommendedName>
</protein>
<evidence type="ECO:0000256" key="7">
    <source>
        <dbReference type="HAMAP-Rule" id="MF_00523"/>
    </source>
</evidence>
<evidence type="ECO:0000256" key="3">
    <source>
        <dbReference type="ARBA" id="ARBA00022679"/>
    </source>
</evidence>
<comment type="similarity">
    <text evidence="7">Belongs to the transferase hexapeptide repeat family. LpxD subfamily.</text>
</comment>
<keyword evidence="6 7" id="KW-0012">Acyltransferase</keyword>
<dbReference type="SUPFAM" id="SSF51161">
    <property type="entry name" value="Trimeric LpxA-like enzymes"/>
    <property type="match status" value="1"/>
</dbReference>
<comment type="caution">
    <text evidence="9">The sequence shown here is derived from an EMBL/GenBank/DDBJ whole genome shotgun (WGS) entry which is preliminary data.</text>
</comment>
<keyword evidence="1 7" id="KW-0444">Lipid biosynthesis</keyword>
<accession>A0ABU1AG71</accession>
<keyword evidence="10" id="KW-1185">Reference proteome</keyword>
<dbReference type="NCBIfam" id="NF002060">
    <property type="entry name" value="PRK00892.1"/>
    <property type="match status" value="1"/>
</dbReference>
<keyword evidence="5 7" id="KW-0443">Lipid metabolism</keyword>
<comment type="pathway">
    <text evidence="7">Bacterial outer membrane biogenesis; LPS lipid A biosynthesis.</text>
</comment>
<proteinExistence type="inferred from homology"/>
<keyword evidence="2 7" id="KW-0441">Lipid A biosynthesis</keyword>
<dbReference type="Gene3D" id="3.40.1390.10">
    <property type="entry name" value="MurE/MurF, N-terminal domain"/>
    <property type="match status" value="1"/>
</dbReference>
<feature type="domain" description="UDP-3-O-[3-hydroxymyristoyl] glucosamine N-acyltransferase non-repeat region" evidence="8">
    <location>
        <begin position="27"/>
        <end position="92"/>
    </location>
</feature>
<evidence type="ECO:0000313" key="9">
    <source>
        <dbReference type="EMBL" id="MDQ8193724.1"/>
    </source>
</evidence>
<evidence type="ECO:0000259" key="8">
    <source>
        <dbReference type="Pfam" id="PF04613"/>
    </source>
</evidence>
<gene>
    <name evidence="7 9" type="primary">lpxD</name>
    <name evidence="9" type="ORF">QEH59_04775</name>
</gene>
<dbReference type="InterPro" id="IPR001451">
    <property type="entry name" value="Hexapep"/>
</dbReference>
<evidence type="ECO:0000256" key="5">
    <source>
        <dbReference type="ARBA" id="ARBA00023098"/>
    </source>
</evidence>
<evidence type="ECO:0000256" key="2">
    <source>
        <dbReference type="ARBA" id="ARBA00022556"/>
    </source>
</evidence>
<dbReference type="PANTHER" id="PTHR43378">
    <property type="entry name" value="UDP-3-O-ACYLGLUCOSAMINE N-ACYLTRANSFERASE"/>
    <property type="match status" value="1"/>
</dbReference>
<dbReference type="PANTHER" id="PTHR43378:SF2">
    <property type="entry name" value="UDP-3-O-ACYLGLUCOSAMINE N-ACYLTRANSFERASE 1, MITOCHONDRIAL-RELATED"/>
    <property type="match status" value="1"/>
</dbReference>
<comment type="catalytic activity">
    <reaction evidence="7">
        <text>a UDP-3-O-[(3R)-3-hydroxyacyl]-alpha-D-glucosamine + a (3R)-hydroxyacyl-[ACP] = a UDP-2-N,3-O-bis[(3R)-3-hydroxyacyl]-alpha-D-glucosamine + holo-[ACP] + H(+)</text>
        <dbReference type="Rhea" id="RHEA:53836"/>
        <dbReference type="Rhea" id="RHEA-COMP:9685"/>
        <dbReference type="Rhea" id="RHEA-COMP:9945"/>
        <dbReference type="ChEBI" id="CHEBI:15378"/>
        <dbReference type="ChEBI" id="CHEBI:64479"/>
        <dbReference type="ChEBI" id="CHEBI:78827"/>
        <dbReference type="ChEBI" id="CHEBI:137740"/>
        <dbReference type="ChEBI" id="CHEBI:137748"/>
        <dbReference type="EC" id="2.3.1.191"/>
    </reaction>
</comment>
<comment type="function">
    <text evidence="7">Catalyzes the N-acylation of UDP-3-O-acylglucosamine using 3-hydroxyacyl-ACP as the acyl donor. Is involved in the biosynthesis of lipid A, a phosphorylated glycolipid that anchors the lipopolysaccharide to the outer membrane of the cell.</text>
</comment>
<dbReference type="PROSITE" id="PS00101">
    <property type="entry name" value="HEXAPEP_TRANSFERASES"/>
    <property type="match status" value="1"/>
</dbReference>
<dbReference type="Proteomes" id="UP001243717">
    <property type="component" value="Unassembled WGS sequence"/>
</dbReference>
<dbReference type="RefSeq" id="WP_308984207.1">
    <property type="nucleotide sequence ID" value="NZ_JARXIC010000005.1"/>
</dbReference>
<dbReference type="InterPro" id="IPR020573">
    <property type="entry name" value="UDP_GlcNAc_AcTrfase_non-rep"/>
</dbReference>
<evidence type="ECO:0000256" key="1">
    <source>
        <dbReference type="ARBA" id="ARBA00022516"/>
    </source>
</evidence>
<keyword evidence="3 7" id="KW-0808">Transferase</keyword>
<dbReference type="InterPro" id="IPR007691">
    <property type="entry name" value="LpxD"/>
</dbReference>
<evidence type="ECO:0000256" key="4">
    <source>
        <dbReference type="ARBA" id="ARBA00022737"/>
    </source>
</evidence>
<dbReference type="GO" id="GO:0103118">
    <property type="term" value="F:UDP-3-O-[(3R)-3-hydroxyacyl]-glucosamine N-acyltransferase activity"/>
    <property type="evidence" value="ECO:0007669"/>
    <property type="project" value="UniProtKB-EC"/>
</dbReference>
<dbReference type="Pfam" id="PF04613">
    <property type="entry name" value="LpxD"/>
    <property type="match status" value="1"/>
</dbReference>
<organism evidence="9 10">
    <name type="scientific">Thalassobacterium sedimentorum</name>
    <dbReference type="NCBI Taxonomy" id="3041258"/>
    <lineage>
        <taxon>Bacteria</taxon>
        <taxon>Pseudomonadati</taxon>
        <taxon>Verrucomicrobiota</taxon>
        <taxon>Opitutia</taxon>
        <taxon>Puniceicoccales</taxon>
        <taxon>Coraliomargaritaceae</taxon>
        <taxon>Thalassobacterium</taxon>
    </lineage>
</organism>
<dbReference type="HAMAP" id="MF_00523">
    <property type="entry name" value="LpxD"/>
    <property type="match status" value="1"/>
</dbReference>
<dbReference type="CDD" id="cd03352">
    <property type="entry name" value="LbH_LpxD"/>
    <property type="match status" value="1"/>
</dbReference>
<name>A0ABU1AG71_9BACT</name>
<dbReference type="NCBIfam" id="TIGR01853">
    <property type="entry name" value="lipid_A_lpxD"/>
    <property type="match status" value="1"/>
</dbReference>
<dbReference type="Gene3D" id="2.160.10.10">
    <property type="entry name" value="Hexapeptide repeat proteins"/>
    <property type="match status" value="1"/>
</dbReference>
<evidence type="ECO:0000256" key="6">
    <source>
        <dbReference type="ARBA" id="ARBA00023315"/>
    </source>
</evidence>